<dbReference type="Pfam" id="PF19294">
    <property type="entry name" value="DACZ_N"/>
    <property type="match status" value="1"/>
</dbReference>
<evidence type="ECO:0000313" key="9">
    <source>
        <dbReference type="Proteomes" id="UP000216308"/>
    </source>
</evidence>
<evidence type="ECO:0000256" key="4">
    <source>
        <dbReference type="ARBA" id="ARBA00022741"/>
    </source>
</evidence>
<dbReference type="InterPro" id="IPR053542">
    <property type="entry name" value="Diadenylate_Cyclase_DacZ"/>
</dbReference>
<dbReference type="PROSITE" id="PS51794">
    <property type="entry name" value="DAC"/>
    <property type="match status" value="1"/>
</dbReference>
<evidence type="ECO:0000256" key="3">
    <source>
        <dbReference type="ARBA" id="ARBA00022695"/>
    </source>
</evidence>
<dbReference type="GO" id="GO:0106408">
    <property type="term" value="F:diadenylate cyclase activity"/>
    <property type="evidence" value="ECO:0007669"/>
    <property type="project" value="UniProtKB-EC"/>
</dbReference>
<comment type="similarity">
    <text evidence="6">Belongs to the adenylate cyclase family. DacZ subfamily.</text>
</comment>
<dbReference type="PANTHER" id="PTHR34185">
    <property type="entry name" value="DIADENYLATE CYCLASE"/>
    <property type="match status" value="1"/>
</dbReference>
<keyword evidence="5 6" id="KW-0067">ATP-binding</keyword>
<dbReference type="RefSeq" id="WP_094532151.1">
    <property type="nucleotide sequence ID" value="NZ_NHPJ01000088.1"/>
</dbReference>
<keyword evidence="2 6" id="KW-0808">Transferase</keyword>
<evidence type="ECO:0000256" key="6">
    <source>
        <dbReference type="HAMAP-Rule" id="MF_00840"/>
    </source>
</evidence>
<keyword evidence="6" id="KW-0464">Manganese</keyword>
<dbReference type="GO" id="GO:0004016">
    <property type="term" value="F:adenylate cyclase activity"/>
    <property type="evidence" value="ECO:0007669"/>
    <property type="project" value="UniProtKB-UniRule"/>
</dbReference>
<name>A0A256IIS6_9EURY</name>
<comment type="function">
    <text evidence="6">Diadenylate cyclase that catalyzes the condensation of 2 ATP molecules into cyclic di-AMP (c-di-AMP). c-di-AMP is a second messenger for intracellular signal transduction involved in the control of important regulatory processes such as osmoregulation.</text>
</comment>
<accession>A0A256IIS6</accession>
<proteinExistence type="inferred from homology"/>
<evidence type="ECO:0000256" key="5">
    <source>
        <dbReference type="ARBA" id="ARBA00022840"/>
    </source>
</evidence>
<dbReference type="InterPro" id="IPR003390">
    <property type="entry name" value="DNA_integrity_scan_DisA_N"/>
</dbReference>
<evidence type="ECO:0000259" key="7">
    <source>
        <dbReference type="PROSITE" id="PS51794"/>
    </source>
</evidence>
<comment type="caution">
    <text evidence="8">The sequence shown here is derived from an EMBL/GenBank/DDBJ whole genome shotgun (WGS) entry which is preliminary data.</text>
</comment>
<comment type="catalytic activity">
    <reaction evidence="1 6">
        <text>2 ATP = 3',3'-c-di-AMP + 2 diphosphate</text>
        <dbReference type="Rhea" id="RHEA:35655"/>
        <dbReference type="ChEBI" id="CHEBI:30616"/>
        <dbReference type="ChEBI" id="CHEBI:33019"/>
        <dbReference type="ChEBI" id="CHEBI:71500"/>
        <dbReference type="EC" id="2.7.7.85"/>
    </reaction>
</comment>
<dbReference type="OrthoDB" id="85944at2157"/>
<dbReference type="SUPFAM" id="SSF143597">
    <property type="entry name" value="YojJ-like"/>
    <property type="match status" value="1"/>
</dbReference>
<dbReference type="EC" id="2.7.7.85" evidence="6"/>
<evidence type="ECO:0000256" key="2">
    <source>
        <dbReference type="ARBA" id="ARBA00022679"/>
    </source>
</evidence>
<comment type="cofactor">
    <cofactor evidence="6">
        <name>Mn(2+)</name>
        <dbReference type="ChEBI" id="CHEBI:29035"/>
    </cofactor>
</comment>
<sequence length="277" mass="29773">MASLTDHLTDLVEDADAVLLFSPTASFHDRFVADEAGDRSGERAEIVVVAPDNDVDADPFVELPIPFRDVRDRIRFGIEGAMEADLVAEGDEVVCVVSVFEGESDAVIRVTVDETVHTGIYDLFVESRADPGVIRDVLEVAIELGKKGQKGKPVGALFVVGDAGKVMNKSRSLSYNPFEKSHVHVGDPIVNVMLKEFSRLDGAFVISDSGKIVSAYRYLEPAAEGVDIPKGLGARHMAGGAITQDTNATAIVLSESDGLVRAFKGGRLVLEVDPEEY</sequence>
<dbReference type="InterPro" id="IPR045586">
    <property type="entry name" value="DacZ_N"/>
</dbReference>
<dbReference type="HAMAP" id="MF_00840">
    <property type="entry name" value="DacZ"/>
    <property type="match status" value="1"/>
</dbReference>
<dbReference type="GO" id="GO:0030145">
    <property type="term" value="F:manganese ion binding"/>
    <property type="evidence" value="ECO:0007669"/>
    <property type="project" value="UniProtKB-UniRule"/>
</dbReference>
<dbReference type="NCBIfam" id="NF041371">
    <property type="entry name" value="Diadnylcyc_Halo"/>
    <property type="match status" value="1"/>
</dbReference>
<gene>
    <name evidence="6" type="primary">dacZ</name>
    <name evidence="8" type="ORF">DJ70_09025</name>
</gene>
<keyword evidence="3 6" id="KW-0548">Nucleotidyltransferase</keyword>
<keyword evidence="4 6" id="KW-0547">Nucleotide-binding</keyword>
<dbReference type="InterPro" id="IPR036888">
    <property type="entry name" value="DNA_integrity_DisA_N_sf"/>
</dbReference>
<dbReference type="Pfam" id="PF02457">
    <property type="entry name" value="DAC"/>
    <property type="match status" value="1"/>
</dbReference>
<dbReference type="PANTHER" id="PTHR34185:SF1">
    <property type="entry name" value="DIADENYLATE CYCLASE"/>
    <property type="match status" value="1"/>
</dbReference>
<evidence type="ECO:0000313" key="8">
    <source>
        <dbReference type="EMBL" id="OYR56439.1"/>
    </source>
</evidence>
<reference evidence="8 9" key="1">
    <citation type="journal article" date="2014" name="Front. Microbiol.">
        <title>Population and genomic analysis of the genus Halorubrum.</title>
        <authorList>
            <person name="Fullmer M.S."/>
            <person name="Soucy S.M."/>
            <person name="Swithers K.S."/>
            <person name="Makkay A.M."/>
            <person name="Wheeler R."/>
            <person name="Ventosa A."/>
            <person name="Gogarten J.P."/>
            <person name="Papke R.T."/>
        </authorList>
    </citation>
    <scope>NUCLEOTIDE SEQUENCE [LARGE SCALE GENOMIC DNA]</scope>
    <source>
        <strain evidence="8 9">Cb34</strain>
    </source>
</reference>
<dbReference type="Proteomes" id="UP000216308">
    <property type="component" value="Unassembled WGS sequence"/>
</dbReference>
<keyword evidence="9" id="KW-1185">Reference proteome</keyword>
<protein>
    <recommendedName>
        <fullName evidence="6">Diadenylate cyclase</fullName>
        <shortName evidence="6">DAC</shortName>
        <ecNumber evidence="6">2.7.7.85</ecNumber>
    </recommendedName>
    <alternativeName>
        <fullName evidence="6">Cyclic-di-AMP synthase</fullName>
        <shortName evidence="6">c-di-AMP synthase</shortName>
    </alternativeName>
</protein>
<dbReference type="AlphaFoldDB" id="A0A256IIS6"/>
<dbReference type="InterPro" id="IPR050338">
    <property type="entry name" value="DisA"/>
</dbReference>
<dbReference type="GO" id="GO:0005524">
    <property type="term" value="F:ATP binding"/>
    <property type="evidence" value="ECO:0007669"/>
    <property type="project" value="UniProtKB-UniRule"/>
</dbReference>
<feature type="domain" description="DAC" evidence="7">
    <location>
        <begin position="117"/>
        <end position="274"/>
    </location>
</feature>
<dbReference type="Gene3D" id="3.40.1700.10">
    <property type="entry name" value="DNA integrity scanning protein, DisA, N-terminal domain"/>
    <property type="match status" value="1"/>
</dbReference>
<dbReference type="PIRSF" id="PIRSF019073">
    <property type="entry name" value="UCP019073"/>
    <property type="match status" value="1"/>
</dbReference>
<evidence type="ECO:0000256" key="1">
    <source>
        <dbReference type="ARBA" id="ARBA00000877"/>
    </source>
</evidence>
<dbReference type="EMBL" id="NHPJ01000088">
    <property type="protein sequence ID" value="OYR56439.1"/>
    <property type="molecule type" value="Genomic_DNA"/>
</dbReference>
<organism evidence="8 9">
    <name type="scientific">Halorubrum halodurans</name>
    <dbReference type="NCBI Taxonomy" id="1383851"/>
    <lineage>
        <taxon>Archaea</taxon>
        <taxon>Methanobacteriati</taxon>
        <taxon>Methanobacteriota</taxon>
        <taxon>Stenosarchaea group</taxon>
        <taxon>Halobacteria</taxon>
        <taxon>Halobacteriales</taxon>
        <taxon>Haloferacaceae</taxon>
        <taxon>Halorubrum</taxon>
    </lineage>
</organism>
<dbReference type="InterPro" id="IPR014499">
    <property type="entry name" value="DAC_DacZ"/>
</dbReference>